<organism evidence="2 3">
    <name type="scientific">Parnassius mnemosyne</name>
    <name type="common">clouded apollo</name>
    <dbReference type="NCBI Taxonomy" id="213953"/>
    <lineage>
        <taxon>Eukaryota</taxon>
        <taxon>Metazoa</taxon>
        <taxon>Ecdysozoa</taxon>
        <taxon>Arthropoda</taxon>
        <taxon>Hexapoda</taxon>
        <taxon>Insecta</taxon>
        <taxon>Pterygota</taxon>
        <taxon>Neoptera</taxon>
        <taxon>Endopterygota</taxon>
        <taxon>Lepidoptera</taxon>
        <taxon>Glossata</taxon>
        <taxon>Ditrysia</taxon>
        <taxon>Papilionoidea</taxon>
        <taxon>Papilionidae</taxon>
        <taxon>Parnassiinae</taxon>
        <taxon>Parnassini</taxon>
        <taxon>Parnassius</taxon>
        <taxon>Driopa</taxon>
    </lineage>
</organism>
<feature type="domain" description="Integrase catalytic" evidence="1">
    <location>
        <begin position="1"/>
        <end position="116"/>
    </location>
</feature>
<dbReference type="EMBL" id="CAVLGL010000093">
    <property type="protein sequence ID" value="CAK1596248.1"/>
    <property type="molecule type" value="Genomic_DNA"/>
</dbReference>
<dbReference type="Pfam" id="PF00665">
    <property type="entry name" value="rve"/>
    <property type="match status" value="1"/>
</dbReference>
<protein>
    <recommendedName>
        <fullName evidence="1">Integrase catalytic domain-containing protein</fullName>
    </recommendedName>
</protein>
<evidence type="ECO:0000313" key="3">
    <source>
        <dbReference type="Proteomes" id="UP001314205"/>
    </source>
</evidence>
<dbReference type="PANTHER" id="PTHR37984:SF11">
    <property type="entry name" value="INTEGRASE CATALYTIC DOMAIN-CONTAINING PROTEIN"/>
    <property type="match status" value="1"/>
</dbReference>
<dbReference type="InterPro" id="IPR012337">
    <property type="entry name" value="RNaseH-like_sf"/>
</dbReference>
<evidence type="ECO:0000259" key="1">
    <source>
        <dbReference type="PROSITE" id="PS50994"/>
    </source>
</evidence>
<dbReference type="InterPro" id="IPR001584">
    <property type="entry name" value="Integrase_cat-core"/>
</dbReference>
<sequence>MKSISSQDTIKVLKKIFSRAGNPASITADNGRQFCSQEFKTFCTEQGITLFNTIPYWPQQNGEVERQNRDILKRLRISQCEKSDWKDDLLKYLMMYNSTPHPSTGKSPSELFYGRQFRDKLPFLTDLENSYDDQEIRDRNIERKDKSKLNEDRKRRAVDRELEIGDKVYVKNLIKENKLVSEFNPTPHTVISSKGSDINIKNDETGQEYRRNIVHLKKVEGQWKVVDQDKEVQIDN</sequence>
<dbReference type="GO" id="GO:0015074">
    <property type="term" value="P:DNA integration"/>
    <property type="evidence" value="ECO:0007669"/>
    <property type="project" value="InterPro"/>
</dbReference>
<accession>A0AAV1LLB7</accession>
<dbReference type="AlphaFoldDB" id="A0AAV1LLB7"/>
<dbReference type="SUPFAM" id="SSF53098">
    <property type="entry name" value="Ribonuclease H-like"/>
    <property type="match status" value="1"/>
</dbReference>
<dbReference type="Gene3D" id="3.30.420.10">
    <property type="entry name" value="Ribonuclease H-like superfamily/Ribonuclease H"/>
    <property type="match status" value="1"/>
</dbReference>
<dbReference type="PROSITE" id="PS50994">
    <property type="entry name" value="INTEGRASE"/>
    <property type="match status" value="1"/>
</dbReference>
<comment type="caution">
    <text evidence="2">The sequence shown here is derived from an EMBL/GenBank/DDBJ whole genome shotgun (WGS) entry which is preliminary data.</text>
</comment>
<dbReference type="InterPro" id="IPR050951">
    <property type="entry name" value="Retrovirus_Pol_polyprotein"/>
</dbReference>
<dbReference type="PANTHER" id="PTHR37984">
    <property type="entry name" value="PROTEIN CBG26694"/>
    <property type="match status" value="1"/>
</dbReference>
<proteinExistence type="predicted"/>
<evidence type="ECO:0000313" key="2">
    <source>
        <dbReference type="EMBL" id="CAK1596248.1"/>
    </source>
</evidence>
<dbReference type="InterPro" id="IPR036397">
    <property type="entry name" value="RNaseH_sf"/>
</dbReference>
<dbReference type="Proteomes" id="UP001314205">
    <property type="component" value="Unassembled WGS sequence"/>
</dbReference>
<keyword evidence="3" id="KW-1185">Reference proteome</keyword>
<gene>
    <name evidence="2" type="ORF">PARMNEM_LOCUS15622</name>
</gene>
<dbReference type="GO" id="GO:0003676">
    <property type="term" value="F:nucleic acid binding"/>
    <property type="evidence" value="ECO:0007669"/>
    <property type="project" value="InterPro"/>
</dbReference>
<reference evidence="2 3" key="1">
    <citation type="submission" date="2023-11" db="EMBL/GenBank/DDBJ databases">
        <authorList>
            <person name="Hedman E."/>
            <person name="Englund M."/>
            <person name="Stromberg M."/>
            <person name="Nyberg Akerstrom W."/>
            <person name="Nylinder S."/>
            <person name="Jareborg N."/>
            <person name="Kallberg Y."/>
            <person name="Kronander E."/>
        </authorList>
    </citation>
    <scope>NUCLEOTIDE SEQUENCE [LARGE SCALE GENOMIC DNA]</scope>
</reference>
<name>A0AAV1LLB7_9NEOP</name>